<evidence type="ECO:0000259" key="1">
    <source>
        <dbReference type="Pfam" id="PF23212"/>
    </source>
</evidence>
<dbReference type="EMBL" id="CAFBMH010000017">
    <property type="protein sequence ID" value="CAB4898614.1"/>
    <property type="molecule type" value="Genomic_DNA"/>
</dbReference>
<reference evidence="3" key="1">
    <citation type="submission" date="2020-05" db="EMBL/GenBank/DDBJ databases">
        <authorList>
            <person name="Chiriac C."/>
            <person name="Salcher M."/>
            <person name="Ghai R."/>
            <person name="Kavagutti S V."/>
        </authorList>
    </citation>
    <scope>NUCLEOTIDE SEQUENCE</scope>
</reference>
<name>A0A6J7AV96_9ZZZZ</name>
<accession>A0A6J7AV96</accession>
<evidence type="ECO:0000313" key="3">
    <source>
        <dbReference type="EMBL" id="CAB4836653.1"/>
    </source>
</evidence>
<dbReference type="Pfam" id="PF23213">
    <property type="entry name" value="DUF7065"/>
    <property type="match status" value="1"/>
</dbReference>
<dbReference type="EMBL" id="CAFBOS010000204">
    <property type="protein sequence ID" value="CAB5017267.1"/>
    <property type="molecule type" value="Genomic_DNA"/>
</dbReference>
<dbReference type="AlphaFoldDB" id="A0A6J7AV96"/>
<protein>
    <submittedName>
        <fullName evidence="3">Unannotated protein</fullName>
    </submittedName>
</protein>
<evidence type="ECO:0000313" key="5">
    <source>
        <dbReference type="EMBL" id="CAB5017267.1"/>
    </source>
</evidence>
<dbReference type="Pfam" id="PF23212">
    <property type="entry name" value="DUF7064"/>
    <property type="match status" value="1"/>
</dbReference>
<organism evidence="3">
    <name type="scientific">freshwater metagenome</name>
    <dbReference type="NCBI Taxonomy" id="449393"/>
    <lineage>
        <taxon>unclassified sequences</taxon>
        <taxon>metagenomes</taxon>
        <taxon>ecological metagenomes</taxon>
    </lineage>
</organism>
<dbReference type="SUPFAM" id="SSF159245">
    <property type="entry name" value="AttH-like"/>
    <property type="match status" value="1"/>
</dbReference>
<dbReference type="InterPro" id="IPR055492">
    <property type="entry name" value="DUF7064"/>
</dbReference>
<gene>
    <name evidence="3" type="ORF">UFOPK3139_03097</name>
    <name evidence="4" type="ORF">UFOPK3543_00730</name>
    <name evidence="5" type="ORF">UFOPK3967_02557</name>
</gene>
<evidence type="ECO:0000313" key="4">
    <source>
        <dbReference type="EMBL" id="CAB4898614.1"/>
    </source>
</evidence>
<dbReference type="EMBL" id="CAFABA010000211">
    <property type="protein sequence ID" value="CAB4836653.1"/>
    <property type="molecule type" value="Genomic_DNA"/>
</dbReference>
<evidence type="ECO:0000259" key="2">
    <source>
        <dbReference type="Pfam" id="PF23213"/>
    </source>
</evidence>
<feature type="domain" description="DUF7065" evidence="2">
    <location>
        <begin position="125"/>
        <end position="186"/>
    </location>
</feature>
<proteinExistence type="predicted"/>
<dbReference type="InterPro" id="IPR055493">
    <property type="entry name" value="DUF7065"/>
</dbReference>
<sequence length="323" mass="36740">MANDDRAIDAADDWGLRPDDDMFHPPESSDPWWTETIWFSWMVPERNLLGYWYTVFRPNIGVVFGGVLVFDHTAVLPWEIPVFDWNWHQPMPAGGVDLRDLNVLNDMTLQCVEHGRRFRFGYTAEHVAFDLTYEALMQPMLSRHTPPFNHGNHIDQPGRVTGSFMLHGESIPVDCIAMRDRSWGIRTPRRQPKLGYCHATAGPDSSFLAITIDRKGVDGLVGGYLMRDGQWEALVSGERRVVRDAGGRPAEVTLQATDAAGRDLEAVGNTVSRQVFTAYPDMFCWNSLARWHYDGVDAWGEDQDIWHPRKWRAHALSIGALVH</sequence>
<feature type="domain" description="DUF7064" evidence="1">
    <location>
        <begin position="196"/>
        <end position="300"/>
    </location>
</feature>